<keyword evidence="5 10" id="KW-0067">ATP-binding</keyword>
<dbReference type="Gene3D" id="3.90.190.20">
    <property type="entry name" value="Mur ligase, C-terminal domain"/>
    <property type="match status" value="2"/>
</dbReference>
<evidence type="ECO:0000256" key="10">
    <source>
        <dbReference type="HAMAP-Rule" id="MF_02019"/>
    </source>
</evidence>
<reference evidence="17" key="1">
    <citation type="journal article" date="2019" name="Int. J. Syst. Evol. Microbiol.">
        <title>The Global Catalogue of Microorganisms (GCM) 10K type strain sequencing project: providing services to taxonomists for standard genome sequencing and annotation.</title>
        <authorList>
            <consortium name="The Broad Institute Genomics Platform"/>
            <consortium name="The Broad Institute Genome Sequencing Center for Infectious Disease"/>
            <person name="Wu L."/>
            <person name="Ma J."/>
        </authorList>
    </citation>
    <scope>NUCLEOTIDE SEQUENCE [LARGE SCALE GENOMIC DNA]</scope>
    <source>
        <strain evidence="17">JCM 13929</strain>
    </source>
</reference>
<feature type="compositionally biased region" description="Pro residues" evidence="12">
    <location>
        <begin position="427"/>
        <end position="437"/>
    </location>
</feature>
<feature type="domain" description="Mur ligase C-terminal" evidence="14">
    <location>
        <begin position="319"/>
        <end position="398"/>
    </location>
</feature>
<feature type="binding site" evidence="10">
    <location>
        <begin position="110"/>
        <end position="116"/>
    </location>
    <ligand>
        <name>ATP</name>
        <dbReference type="ChEBI" id="CHEBI:30616"/>
    </ligand>
</feature>
<comment type="catalytic activity">
    <reaction evidence="10 11">
        <text>D-alanyl-D-alanine + UDP-N-acetyl-alpha-D-muramoyl-L-alanyl-gamma-D-glutamyl-meso-2,6-diaminopimelate + ATP = UDP-N-acetyl-alpha-D-muramoyl-L-alanyl-gamma-D-glutamyl-meso-2,6-diaminopimeloyl-D-alanyl-D-alanine + ADP + phosphate + H(+)</text>
        <dbReference type="Rhea" id="RHEA:28374"/>
        <dbReference type="ChEBI" id="CHEBI:15378"/>
        <dbReference type="ChEBI" id="CHEBI:30616"/>
        <dbReference type="ChEBI" id="CHEBI:43474"/>
        <dbReference type="ChEBI" id="CHEBI:57822"/>
        <dbReference type="ChEBI" id="CHEBI:61386"/>
        <dbReference type="ChEBI" id="CHEBI:83905"/>
        <dbReference type="ChEBI" id="CHEBI:456216"/>
        <dbReference type="EC" id="6.3.2.10"/>
    </reaction>
</comment>
<evidence type="ECO:0000259" key="15">
    <source>
        <dbReference type="Pfam" id="PF08245"/>
    </source>
</evidence>
<dbReference type="SUPFAM" id="SSF53244">
    <property type="entry name" value="MurD-like peptide ligases, peptide-binding domain"/>
    <property type="match status" value="1"/>
</dbReference>
<keyword evidence="2 10" id="KW-0436">Ligase</keyword>
<dbReference type="PANTHER" id="PTHR43024:SF1">
    <property type="entry name" value="UDP-N-ACETYLMURAMOYL-TRIPEPTIDE--D-ALANYL-D-ALANINE LIGASE"/>
    <property type="match status" value="1"/>
</dbReference>
<feature type="compositionally biased region" description="Low complexity" evidence="12">
    <location>
        <begin position="477"/>
        <end position="494"/>
    </location>
</feature>
<keyword evidence="8 10" id="KW-0131">Cell cycle</keyword>
<keyword evidence="4 10" id="KW-0547">Nucleotide-binding</keyword>
<feature type="compositionally biased region" description="Pro residues" evidence="12">
    <location>
        <begin position="637"/>
        <end position="666"/>
    </location>
</feature>
<dbReference type="Pfam" id="PF08245">
    <property type="entry name" value="Mur_ligase_M"/>
    <property type="match status" value="1"/>
</dbReference>
<evidence type="ECO:0000256" key="12">
    <source>
        <dbReference type="SAM" id="MobiDB-lite"/>
    </source>
</evidence>
<evidence type="ECO:0000256" key="2">
    <source>
        <dbReference type="ARBA" id="ARBA00022598"/>
    </source>
</evidence>
<comment type="function">
    <text evidence="10 11">Involved in cell wall formation. Catalyzes the final step in the synthesis of UDP-N-acetylmuramoyl-pentapeptide, the precursor of murein.</text>
</comment>
<protein>
    <recommendedName>
        <fullName evidence="10 11">UDP-N-acetylmuramoyl-tripeptide--D-alanyl-D-alanine ligase</fullName>
        <ecNumber evidence="10 11">6.3.2.10</ecNumber>
    </recommendedName>
    <alternativeName>
        <fullName evidence="10">D-alanyl-D-alanine-adding enzyme</fullName>
    </alternativeName>
</protein>
<evidence type="ECO:0000256" key="1">
    <source>
        <dbReference type="ARBA" id="ARBA00022490"/>
    </source>
</evidence>
<keyword evidence="9 10" id="KW-0961">Cell wall biogenesis/degradation</keyword>
<dbReference type="EMBL" id="BAAAMU010000042">
    <property type="protein sequence ID" value="GAA1650049.1"/>
    <property type="molecule type" value="Genomic_DNA"/>
</dbReference>
<feature type="region of interest" description="Disordered" evidence="12">
    <location>
        <begin position="424"/>
        <end position="682"/>
    </location>
</feature>
<evidence type="ECO:0000256" key="3">
    <source>
        <dbReference type="ARBA" id="ARBA00022618"/>
    </source>
</evidence>
<feature type="domain" description="Mur ligase central" evidence="15">
    <location>
        <begin position="108"/>
        <end position="294"/>
    </location>
</feature>
<evidence type="ECO:0000256" key="4">
    <source>
        <dbReference type="ARBA" id="ARBA00022741"/>
    </source>
</evidence>
<proteinExistence type="inferred from homology"/>
<feature type="compositionally biased region" description="Low complexity" evidence="12">
    <location>
        <begin position="570"/>
        <end position="587"/>
    </location>
</feature>
<feature type="compositionally biased region" description="Low complexity" evidence="12">
    <location>
        <begin position="513"/>
        <end position="527"/>
    </location>
</feature>
<evidence type="ECO:0000259" key="13">
    <source>
        <dbReference type="Pfam" id="PF01225"/>
    </source>
</evidence>
<dbReference type="InterPro" id="IPR035911">
    <property type="entry name" value="MurE/MurF_N"/>
</dbReference>
<dbReference type="NCBIfam" id="TIGR01143">
    <property type="entry name" value="murF"/>
    <property type="match status" value="1"/>
</dbReference>
<evidence type="ECO:0000313" key="16">
    <source>
        <dbReference type="EMBL" id="GAA1650049.1"/>
    </source>
</evidence>
<dbReference type="InterPro" id="IPR005863">
    <property type="entry name" value="UDP-N-AcMur_synth"/>
</dbReference>
<keyword evidence="6 10" id="KW-0133">Cell shape</keyword>
<dbReference type="HAMAP" id="MF_02019">
    <property type="entry name" value="MurF"/>
    <property type="match status" value="1"/>
</dbReference>
<dbReference type="PANTHER" id="PTHR43024">
    <property type="entry name" value="UDP-N-ACETYLMURAMOYL-TRIPEPTIDE--D-ALANYL-D-ALANINE LIGASE"/>
    <property type="match status" value="1"/>
</dbReference>
<evidence type="ECO:0000259" key="14">
    <source>
        <dbReference type="Pfam" id="PF02875"/>
    </source>
</evidence>
<dbReference type="Proteomes" id="UP001500064">
    <property type="component" value="Unassembled WGS sequence"/>
</dbReference>
<keyword evidence="3 10" id="KW-0132">Cell division</keyword>
<evidence type="ECO:0000256" key="8">
    <source>
        <dbReference type="ARBA" id="ARBA00023306"/>
    </source>
</evidence>
<accession>A0ABP4RI35</accession>
<dbReference type="Pfam" id="PF02875">
    <property type="entry name" value="Mur_ligase_C"/>
    <property type="match status" value="1"/>
</dbReference>
<keyword evidence="17" id="KW-1185">Reference proteome</keyword>
<keyword evidence="7 10" id="KW-0573">Peptidoglycan synthesis</keyword>
<dbReference type="InterPro" id="IPR013221">
    <property type="entry name" value="Mur_ligase_cen"/>
</dbReference>
<dbReference type="InterPro" id="IPR000713">
    <property type="entry name" value="Mur_ligase_N"/>
</dbReference>
<dbReference type="SUPFAM" id="SSF63418">
    <property type="entry name" value="MurE/MurF N-terminal domain"/>
    <property type="match status" value="1"/>
</dbReference>
<name>A0ABP4RI35_9ACTN</name>
<keyword evidence="1 10" id="KW-0963">Cytoplasm</keyword>
<sequence length="729" mass="72188">MIPLPLARIAEITSGALSGMADPRAVVRGPVVIDSRAVEPGSLFVAIKGARVDGHDYAAQAVRAGAVAVLAGRPVDAPAVIVPDAAAALAELAAAQVRTLPKVTVIGVTGSAGKTSTKDLLAKITARIGATIAPVGSFNNELGHPLTVLRADLETRFMVLELAARNIGHIKDLTRIAPPQIGVVLNVGTAHLGVFGGKEAIAKAKGELVESLPRTGVAVLNADDPLVRGMASRTEARVTYFGCGESAAIRAEGIVIDSRGRASFTLRTPSGAAHVSLKLYGAHAVSNALAAAAAGYELGLPVATIAEELSEATPRSRWRMEVTDRADGVTVVNDAYNANPDSMKAAFEAFATLGKGRRRFAVIAALRELGEEGPALNAELGRLAGGAGLAGLIVAGPEAGPVLDGAHEAAQTAALELAARMTAPATLPQPGPGPGPTGGPVDVGPMGPGQTGIGGPQAGPGPTGQGPMGAGPGGAVPGAVAPGRPSVPGAGIPGPQAPAGPAQTPPGPPHGPAPRGRQPDGPGQGPAHSWNGPDAEHGAPQGWYGPDAEHGAPRTGWQTPDAGGPRSWYGPEAGGAQPQGLPGPDAGVHQPVPGSGWQVPDEGAVPPGQGWHGQEDDGQGRQSPPAAGGPLIGGAPGGPPPGMPPVTSPVTPPGMPPGAPGGPPVGGPVGPGGGAHYGQPTRIVHVPDAEAAAAELGPWLRPGDAVLIKGPRAMGLERTAEIILGGSPQ</sequence>
<dbReference type="InterPro" id="IPR036565">
    <property type="entry name" value="Mur-like_cat_sf"/>
</dbReference>
<dbReference type="Pfam" id="PF01225">
    <property type="entry name" value="Mur_ligase"/>
    <property type="match status" value="1"/>
</dbReference>
<feature type="compositionally biased region" description="Gly residues" evidence="12">
    <location>
        <begin position="446"/>
        <end position="476"/>
    </location>
</feature>
<evidence type="ECO:0000256" key="6">
    <source>
        <dbReference type="ARBA" id="ARBA00022960"/>
    </source>
</evidence>
<comment type="similarity">
    <text evidence="10">Belongs to the MurCDEF family. MurF subfamily.</text>
</comment>
<evidence type="ECO:0000256" key="9">
    <source>
        <dbReference type="ARBA" id="ARBA00023316"/>
    </source>
</evidence>
<dbReference type="InterPro" id="IPR051046">
    <property type="entry name" value="MurCDEF_CellWall_CoF430Synth"/>
</dbReference>
<evidence type="ECO:0000256" key="7">
    <source>
        <dbReference type="ARBA" id="ARBA00022984"/>
    </source>
</evidence>
<feature type="compositionally biased region" description="Gly residues" evidence="12">
    <location>
        <begin position="667"/>
        <end position="676"/>
    </location>
</feature>
<comment type="caution">
    <text evidence="16">The sequence shown here is derived from an EMBL/GenBank/DDBJ whole genome shotgun (WGS) entry which is preliminary data.</text>
</comment>
<comment type="pathway">
    <text evidence="10 11">Cell wall biogenesis; peptidoglycan biosynthesis.</text>
</comment>
<dbReference type="InterPro" id="IPR004101">
    <property type="entry name" value="Mur_ligase_C"/>
</dbReference>
<gene>
    <name evidence="10" type="primary">murF</name>
    <name evidence="16" type="ORF">GCM10009733_053840</name>
</gene>
<evidence type="ECO:0000256" key="11">
    <source>
        <dbReference type="RuleBase" id="RU004136"/>
    </source>
</evidence>
<feature type="domain" description="Mur ligase N-terminal catalytic" evidence="13">
    <location>
        <begin position="31"/>
        <end position="101"/>
    </location>
</feature>
<comment type="subcellular location">
    <subcellularLocation>
        <location evidence="10 11">Cytoplasm</location>
    </subcellularLocation>
</comment>
<dbReference type="InterPro" id="IPR036615">
    <property type="entry name" value="Mur_ligase_C_dom_sf"/>
</dbReference>
<dbReference type="EC" id="6.3.2.10" evidence="10 11"/>
<dbReference type="Gene3D" id="3.40.1190.10">
    <property type="entry name" value="Mur-like, catalytic domain"/>
    <property type="match status" value="1"/>
</dbReference>
<evidence type="ECO:0000256" key="5">
    <source>
        <dbReference type="ARBA" id="ARBA00022840"/>
    </source>
</evidence>
<dbReference type="SUPFAM" id="SSF53623">
    <property type="entry name" value="MurD-like peptide ligases, catalytic domain"/>
    <property type="match status" value="1"/>
</dbReference>
<dbReference type="Gene3D" id="3.40.1390.10">
    <property type="entry name" value="MurE/MurF, N-terminal domain"/>
    <property type="match status" value="1"/>
</dbReference>
<feature type="compositionally biased region" description="Pro residues" evidence="12">
    <location>
        <begin position="495"/>
        <end position="512"/>
    </location>
</feature>
<organism evidence="16 17">
    <name type="scientific">Nonomuraea maheshkhaliensis</name>
    <dbReference type="NCBI Taxonomy" id="419590"/>
    <lineage>
        <taxon>Bacteria</taxon>
        <taxon>Bacillati</taxon>
        <taxon>Actinomycetota</taxon>
        <taxon>Actinomycetes</taxon>
        <taxon>Streptosporangiales</taxon>
        <taxon>Streptosporangiaceae</taxon>
        <taxon>Nonomuraea</taxon>
    </lineage>
</organism>
<evidence type="ECO:0000313" key="17">
    <source>
        <dbReference type="Proteomes" id="UP001500064"/>
    </source>
</evidence>